<evidence type="ECO:0000313" key="2">
    <source>
        <dbReference type="EMBL" id="KPP60378.1"/>
    </source>
</evidence>
<dbReference type="Proteomes" id="UP000034805">
    <property type="component" value="Unassembled WGS sequence"/>
</dbReference>
<reference evidence="2 3" key="1">
    <citation type="submission" date="2015-08" db="EMBL/GenBank/DDBJ databases">
        <title>The genome of the Asian arowana (Scleropages formosus).</title>
        <authorList>
            <person name="Tan M.H."/>
            <person name="Gan H.M."/>
            <person name="Croft L.J."/>
            <person name="Austin C.M."/>
        </authorList>
    </citation>
    <scope>NUCLEOTIDE SEQUENCE [LARGE SCALE GENOMIC DNA]</scope>
    <source>
        <strain evidence="2">Aro1</strain>
    </source>
</reference>
<proteinExistence type="predicted"/>
<name>A0A0P7WBN2_SCLFO</name>
<protein>
    <submittedName>
        <fullName evidence="2">Uncharacterized protein</fullName>
    </submittedName>
</protein>
<gene>
    <name evidence="2" type="ORF">Z043_121632</name>
</gene>
<comment type="caution">
    <text evidence="2">The sequence shown here is derived from an EMBL/GenBank/DDBJ whole genome shotgun (WGS) entry which is preliminary data.</text>
</comment>
<feature type="region of interest" description="Disordered" evidence="1">
    <location>
        <begin position="25"/>
        <end position="127"/>
    </location>
</feature>
<evidence type="ECO:0000313" key="3">
    <source>
        <dbReference type="Proteomes" id="UP000034805"/>
    </source>
</evidence>
<sequence>MCEPIPPVSHLPAKEDVTMVGIKLEEEGPGVVRESVGGEAQRASPCEWTADPQSERADVHMGTPLSTRSPLASTGTMMKAQWPSPAVSPEQDASPSKEGTREDSPQDQDGSSRRYKRPELQHNVSEGEILAADVRKMNLTKVDGSKSETLTVVSLLPFPSCLTVMPTIEKLLNTDWREKLLGKGSPGSTSLKGEKVSQPIPINPGFP</sequence>
<organism evidence="2 3">
    <name type="scientific">Scleropages formosus</name>
    <name type="common">Asian bonytongue</name>
    <name type="synonym">Osteoglossum formosum</name>
    <dbReference type="NCBI Taxonomy" id="113540"/>
    <lineage>
        <taxon>Eukaryota</taxon>
        <taxon>Metazoa</taxon>
        <taxon>Chordata</taxon>
        <taxon>Craniata</taxon>
        <taxon>Vertebrata</taxon>
        <taxon>Euteleostomi</taxon>
        <taxon>Actinopterygii</taxon>
        <taxon>Neopterygii</taxon>
        <taxon>Teleostei</taxon>
        <taxon>Osteoglossocephala</taxon>
        <taxon>Osteoglossomorpha</taxon>
        <taxon>Osteoglossiformes</taxon>
        <taxon>Osteoglossidae</taxon>
        <taxon>Scleropages</taxon>
    </lineage>
</organism>
<dbReference type="EMBL" id="JARO02010820">
    <property type="protein sequence ID" value="KPP60378.1"/>
    <property type="molecule type" value="Genomic_DNA"/>
</dbReference>
<feature type="compositionally biased region" description="Polar residues" evidence="1">
    <location>
        <begin position="64"/>
        <end position="76"/>
    </location>
</feature>
<evidence type="ECO:0000256" key="1">
    <source>
        <dbReference type="SAM" id="MobiDB-lite"/>
    </source>
</evidence>
<accession>A0A0P7WBN2</accession>
<dbReference type="AlphaFoldDB" id="A0A0P7WBN2"/>
<feature type="region of interest" description="Disordered" evidence="1">
    <location>
        <begin position="182"/>
        <end position="207"/>
    </location>
</feature>